<dbReference type="EMBL" id="KZ772761">
    <property type="protein sequence ID" value="PTQ33379.1"/>
    <property type="molecule type" value="Genomic_DNA"/>
</dbReference>
<dbReference type="AlphaFoldDB" id="A0A2R6WHQ9"/>
<proteinExistence type="predicted"/>
<organism evidence="1 2">
    <name type="scientific">Marchantia polymorpha</name>
    <name type="common">Common liverwort</name>
    <name type="synonym">Marchantia aquatica</name>
    <dbReference type="NCBI Taxonomy" id="3197"/>
    <lineage>
        <taxon>Eukaryota</taxon>
        <taxon>Viridiplantae</taxon>
        <taxon>Streptophyta</taxon>
        <taxon>Embryophyta</taxon>
        <taxon>Marchantiophyta</taxon>
        <taxon>Marchantiopsida</taxon>
        <taxon>Marchantiidae</taxon>
        <taxon>Marchantiales</taxon>
        <taxon>Marchantiaceae</taxon>
        <taxon>Marchantia</taxon>
    </lineage>
</organism>
<keyword evidence="2" id="KW-1185">Reference proteome</keyword>
<sequence>MTQYATSLGRSRLHPPMKFISDVSRDNQRHVAVHLEVLGPVETRDGIFLPCFGTRLQHTPVAVVCDVHRGCSTLLKTAMSLLYECEGVCGEAGVLAA</sequence>
<name>A0A2R6WHQ9_MARPO</name>
<protein>
    <submittedName>
        <fullName evidence="1">Uncharacterized protein</fullName>
    </submittedName>
</protein>
<evidence type="ECO:0000313" key="1">
    <source>
        <dbReference type="EMBL" id="PTQ33379.1"/>
    </source>
</evidence>
<reference evidence="2" key="1">
    <citation type="journal article" date="2017" name="Cell">
        <title>Insights into land plant evolution garnered from the Marchantia polymorpha genome.</title>
        <authorList>
            <person name="Bowman J.L."/>
            <person name="Kohchi T."/>
            <person name="Yamato K.T."/>
            <person name="Jenkins J."/>
            <person name="Shu S."/>
            <person name="Ishizaki K."/>
            <person name="Yamaoka S."/>
            <person name="Nishihama R."/>
            <person name="Nakamura Y."/>
            <person name="Berger F."/>
            <person name="Adam C."/>
            <person name="Aki S.S."/>
            <person name="Althoff F."/>
            <person name="Araki T."/>
            <person name="Arteaga-Vazquez M.A."/>
            <person name="Balasubrmanian S."/>
            <person name="Barry K."/>
            <person name="Bauer D."/>
            <person name="Boehm C.R."/>
            <person name="Briginshaw L."/>
            <person name="Caballero-Perez J."/>
            <person name="Catarino B."/>
            <person name="Chen F."/>
            <person name="Chiyoda S."/>
            <person name="Chovatia M."/>
            <person name="Davies K.M."/>
            <person name="Delmans M."/>
            <person name="Demura T."/>
            <person name="Dierschke T."/>
            <person name="Dolan L."/>
            <person name="Dorantes-Acosta A.E."/>
            <person name="Eklund D.M."/>
            <person name="Florent S.N."/>
            <person name="Flores-Sandoval E."/>
            <person name="Fujiyama A."/>
            <person name="Fukuzawa H."/>
            <person name="Galik B."/>
            <person name="Grimanelli D."/>
            <person name="Grimwood J."/>
            <person name="Grossniklaus U."/>
            <person name="Hamada T."/>
            <person name="Haseloff J."/>
            <person name="Hetherington A.J."/>
            <person name="Higo A."/>
            <person name="Hirakawa Y."/>
            <person name="Hundley H.N."/>
            <person name="Ikeda Y."/>
            <person name="Inoue K."/>
            <person name="Inoue S.I."/>
            <person name="Ishida S."/>
            <person name="Jia Q."/>
            <person name="Kakita M."/>
            <person name="Kanazawa T."/>
            <person name="Kawai Y."/>
            <person name="Kawashima T."/>
            <person name="Kennedy M."/>
            <person name="Kinose K."/>
            <person name="Kinoshita T."/>
            <person name="Kohara Y."/>
            <person name="Koide E."/>
            <person name="Komatsu K."/>
            <person name="Kopischke S."/>
            <person name="Kubo M."/>
            <person name="Kyozuka J."/>
            <person name="Lagercrantz U."/>
            <person name="Lin S.S."/>
            <person name="Lindquist E."/>
            <person name="Lipzen A.M."/>
            <person name="Lu C.W."/>
            <person name="De Luna E."/>
            <person name="Martienssen R.A."/>
            <person name="Minamino N."/>
            <person name="Mizutani M."/>
            <person name="Mizutani M."/>
            <person name="Mochizuki N."/>
            <person name="Monte I."/>
            <person name="Mosher R."/>
            <person name="Nagasaki H."/>
            <person name="Nakagami H."/>
            <person name="Naramoto S."/>
            <person name="Nishitani K."/>
            <person name="Ohtani M."/>
            <person name="Okamoto T."/>
            <person name="Okumura M."/>
            <person name="Phillips J."/>
            <person name="Pollak B."/>
            <person name="Reinders A."/>
            <person name="Rovekamp M."/>
            <person name="Sano R."/>
            <person name="Sawa S."/>
            <person name="Schmid M.W."/>
            <person name="Shirakawa M."/>
            <person name="Solano R."/>
            <person name="Spunde A."/>
            <person name="Suetsugu N."/>
            <person name="Sugano S."/>
            <person name="Sugiyama A."/>
            <person name="Sun R."/>
            <person name="Suzuki Y."/>
            <person name="Takenaka M."/>
            <person name="Takezawa D."/>
            <person name="Tomogane H."/>
            <person name="Tsuzuki M."/>
            <person name="Ueda T."/>
            <person name="Umeda M."/>
            <person name="Ward J.M."/>
            <person name="Watanabe Y."/>
            <person name="Yazaki K."/>
            <person name="Yokoyama R."/>
            <person name="Yoshitake Y."/>
            <person name="Yotsui I."/>
            <person name="Zachgo S."/>
            <person name="Schmutz J."/>
        </authorList>
    </citation>
    <scope>NUCLEOTIDE SEQUENCE [LARGE SCALE GENOMIC DNA]</scope>
    <source>
        <strain evidence="2">Tak-1</strain>
    </source>
</reference>
<accession>A0A2R6WHQ9</accession>
<evidence type="ECO:0000313" key="2">
    <source>
        <dbReference type="Proteomes" id="UP000244005"/>
    </source>
</evidence>
<dbReference type="Proteomes" id="UP000244005">
    <property type="component" value="Unassembled WGS sequence"/>
</dbReference>
<dbReference type="Gramene" id="Mp3g22020.1">
    <property type="protein sequence ID" value="Mp3g22020.1.cds1"/>
    <property type="gene ID" value="Mp3g22020"/>
</dbReference>
<gene>
    <name evidence="1" type="ORF">MARPO_0089s0015</name>
</gene>